<organism evidence="3 4">
    <name type="scientific">Dillenia turbinata</name>
    <dbReference type="NCBI Taxonomy" id="194707"/>
    <lineage>
        <taxon>Eukaryota</taxon>
        <taxon>Viridiplantae</taxon>
        <taxon>Streptophyta</taxon>
        <taxon>Embryophyta</taxon>
        <taxon>Tracheophyta</taxon>
        <taxon>Spermatophyta</taxon>
        <taxon>Magnoliopsida</taxon>
        <taxon>eudicotyledons</taxon>
        <taxon>Gunneridae</taxon>
        <taxon>Pentapetalae</taxon>
        <taxon>Dilleniales</taxon>
        <taxon>Dilleniaceae</taxon>
        <taxon>Dillenia</taxon>
    </lineage>
</organism>
<dbReference type="GO" id="GO:0005794">
    <property type="term" value="C:Golgi apparatus"/>
    <property type="evidence" value="ECO:0007669"/>
    <property type="project" value="TreeGrafter"/>
</dbReference>
<reference evidence="3 4" key="1">
    <citation type="submission" date="2023-12" db="EMBL/GenBank/DDBJ databases">
        <title>A high-quality genome assembly for Dillenia turbinata (Dilleniales).</title>
        <authorList>
            <person name="Chanderbali A."/>
        </authorList>
    </citation>
    <scope>NUCLEOTIDE SEQUENCE [LARGE SCALE GENOMIC DNA]</scope>
    <source>
        <strain evidence="3">LSX21</strain>
        <tissue evidence="3">Leaf</tissue>
    </source>
</reference>
<evidence type="ECO:0000256" key="1">
    <source>
        <dbReference type="ARBA" id="ARBA00023006"/>
    </source>
</evidence>
<feature type="domain" description="FPL" evidence="2">
    <location>
        <begin position="77"/>
        <end position="210"/>
    </location>
</feature>
<name>A0AAN8ZJV2_9MAGN</name>
<dbReference type="AlphaFoldDB" id="A0AAN8ZJV2"/>
<dbReference type="GO" id="GO:0006914">
    <property type="term" value="P:autophagy"/>
    <property type="evidence" value="ECO:0007669"/>
    <property type="project" value="UniProtKB-KW"/>
</dbReference>
<dbReference type="InterPro" id="IPR019155">
    <property type="entry name" value="CLEC16A/TT9_N"/>
</dbReference>
<protein>
    <submittedName>
        <fullName evidence="3">CLEC16A/TT9, N-terminal</fullName>
    </submittedName>
</protein>
<proteinExistence type="predicted"/>
<feature type="non-terminal residue" evidence="3">
    <location>
        <position position="1"/>
    </location>
</feature>
<dbReference type="GO" id="GO:1901096">
    <property type="term" value="P:regulation of autophagosome maturation"/>
    <property type="evidence" value="ECO:0007669"/>
    <property type="project" value="TreeGrafter"/>
</dbReference>
<dbReference type="Proteomes" id="UP001370490">
    <property type="component" value="Unassembled WGS sequence"/>
</dbReference>
<dbReference type="GO" id="GO:0016197">
    <property type="term" value="P:endosomal transport"/>
    <property type="evidence" value="ECO:0007669"/>
    <property type="project" value="TreeGrafter"/>
</dbReference>
<comment type="caution">
    <text evidence="3">The sequence shown here is derived from an EMBL/GenBank/DDBJ whole genome shotgun (WGS) entry which is preliminary data.</text>
</comment>
<accession>A0AAN8ZJV2</accession>
<dbReference type="PANTHER" id="PTHR21481">
    <property type="entry name" value="PROTEIN CLEC16A"/>
    <property type="match status" value="1"/>
</dbReference>
<dbReference type="PANTHER" id="PTHR21481:SF0">
    <property type="entry name" value="PROTEIN CLEC16A"/>
    <property type="match status" value="1"/>
</dbReference>
<dbReference type="EMBL" id="JBAMMX010000003">
    <property type="protein sequence ID" value="KAK6944099.1"/>
    <property type="molecule type" value="Genomic_DNA"/>
</dbReference>
<dbReference type="Pfam" id="PF09758">
    <property type="entry name" value="FPL"/>
    <property type="match status" value="1"/>
</dbReference>
<gene>
    <name evidence="3" type="ORF">RJ641_025201</name>
</gene>
<evidence type="ECO:0000313" key="4">
    <source>
        <dbReference type="Proteomes" id="UP001370490"/>
    </source>
</evidence>
<evidence type="ECO:0000259" key="2">
    <source>
        <dbReference type="Pfam" id="PF09758"/>
    </source>
</evidence>
<keyword evidence="4" id="KW-1185">Reference proteome</keyword>
<sequence length="552" mass="63637">LLIFCWYRYIINELRKINVVDKLNRELVVDILQSIVEIVTYGDRHDSSIFEYEPSFSLVYNLQYFDDSSVRLFPLSLFRCFMEYQVLAEFVRVLKISKDSKIEAPLLQYLSIMIQNLDSEHAIYYCFSNEYVNSIITHQFDFEGGDLAPYYISFLRAVSYKLNRDTLCLLVKVQEDTVVSFPLYSEALKFAQHGEKMIQTAVRALTLNVYNVGDDMVFQYLTTPPVSKYFSDLVLSMREQCIHIDGLVQATKEVGAHERRKEVVLETDKFVDDLYYLKDILSVGDSRLSRIVLQNLFGSLVFPILFPLLQLDENNGPNLSVATSLYIVSRLLQIVDDKDMVDSVASFILYPYAISNLGITGMEKRAEGTSQTENLVSHVYRSEELVCSGPESERAQKMDISCLFEHLHELMSSISQPFSNTWDNIQTERGRIDLYLFTDNHSQLLAALYLFIVLAESKDLDPLLASVIGLSQNINMQKGVMLSNGSLSHIVDGSIFLRHFPQILNGLLKILSYKQPFPVVTQWHTGWFLRKLLIFHERRLTDLDFQSFNVWI</sequence>
<keyword evidence="1" id="KW-0072">Autophagy</keyword>
<dbReference type="InterPro" id="IPR039272">
    <property type="entry name" value="CLEC16A/TT9"/>
</dbReference>
<dbReference type="GO" id="GO:0007034">
    <property type="term" value="P:vacuolar transport"/>
    <property type="evidence" value="ECO:0007669"/>
    <property type="project" value="TreeGrafter"/>
</dbReference>
<dbReference type="GO" id="GO:0005770">
    <property type="term" value="C:late endosome"/>
    <property type="evidence" value="ECO:0007669"/>
    <property type="project" value="TreeGrafter"/>
</dbReference>
<evidence type="ECO:0000313" key="3">
    <source>
        <dbReference type="EMBL" id="KAK6944099.1"/>
    </source>
</evidence>